<dbReference type="Proteomes" id="UP000027222">
    <property type="component" value="Unassembled WGS sequence"/>
</dbReference>
<evidence type="ECO:0000259" key="6">
    <source>
        <dbReference type="SMART" id="SM00415"/>
    </source>
</evidence>
<name>A0A067TZ61_GALM3</name>
<dbReference type="EMBL" id="KL142368">
    <property type="protein sequence ID" value="KDR84358.1"/>
    <property type="molecule type" value="Genomic_DNA"/>
</dbReference>
<keyword evidence="8" id="KW-1185">Reference proteome</keyword>
<evidence type="ECO:0000256" key="1">
    <source>
        <dbReference type="ARBA" id="ARBA00004123"/>
    </source>
</evidence>
<protein>
    <recommendedName>
        <fullName evidence="6">HSF-type DNA-binding domain-containing protein</fullName>
    </recommendedName>
</protein>
<gene>
    <name evidence="7" type="ORF">GALMADRAFT_709408</name>
</gene>
<dbReference type="HOGENOM" id="CLU_030308_8_4_1"/>
<feature type="domain" description="HSF-type DNA-binding" evidence="6">
    <location>
        <begin position="1"/>
        <end position="91"/>
    </location>
</feature>
<dbReference type="PRINTS" id="PR00056">
    <property type="entry name" value="HSFDOMAIN"/>
</dbReference>
<dbReference type="Pfam" id="PF00447">
    <property type="entry name" value="HSF_DNA-bind"/>
    <property type="match status" value="1"/>
</dbReference>
<dbReference type="GO" id="GO:0005634">
    <property type="term" value="C:nucleus"/>
    <property type="evidence" value="ECO:0007669"/>
    <property type="project" value="UniProtKB-SubCell"/>
</dbReference>
<dbReference type="GO" id="GO:0003700">
    <property type="term" value="F:DNA-binding transcription factor activity"/>
    <property type="evidence" value="ECO:0007669"/>
    <property type="project" value="InterPro"/>
</dbReference>
<dbReference type="InterPro" id="IPR036388">
    <property type="entry name" value="WH-like_DNA-bd_sf"/>
</dbReference>
<evidence type="ECO:0000313" key="7">
    <source>
        <dbReference type="EMBL" id="KDR84358.1"/>
    </source>
</evidence>
<evidence type="ECO:0000256" key="4">
    <source>
        <dbReference type="RuleBase" id="RU004020"/>
    </source>
</evidence>
<evidence type="ECO:0000256" key="3">
    <source>
        <dbReference type="ARBA" id="ARBA00023242"/>
    </source>
</evidence>
<proteinExistence type="inferred from homology"/>
<dbReference type="STRING" id="685588.A0A067TZ61"/>
<dbReference type="InterPro" id="IPR036390">
    <property type="entry name" value="WH_DNA-bd_sf"/>
</dbReference>
<dbReference type="SMART" id="SM00415">
    <property type="entry name" value="HSF"/>
    <property type="match status" value="1"/>
</dbReference>
<dbReference type="Gene3D" id="1.10.10.10">
    <property type="entry name" value="Winged helix-like DNA-binding domain superfamily/Winged helix DNA-binding domain"/>
    <property type="match status" value="1"/>
</dbReference>
<keyword evidence="5" id="KW-0175">Coiled coil</keyword>
<keyword evidence="2" id="KW-0238">DNA-binding</keyword>
<evidence type="ECO:0000313" key="8">
    <source>
        <dbReference type="Proteomes" id="UP000027222"/>
    </source>
</evidence>
<organism evidence="7 8">
    <name type="scientific">Galerina marginata (strain CBS 339.88)</name>
    <dbReference type="NCBI Taxonomy" id="685588"/>
    <lineage>
        <taxon>Eukaryota</taxon>
        <taxon>Fungi</taxon>
        <taxon>Dikarya</taxon>
        <taxon>Basidiomycota</taxon>
        <taxon>Agaricomycotina</taxon>
        <taxon>Agaricomycetes</taxon>
        <taxon>Agaricomycetidae</taxon>
        <taxon>Agaricales</taxon>
        <taxon>Agaricineae</taxon>
        <taxon>Strophariaceae</taxon>
        <taxon>Galerina</taxon>
    </lineage>
</organism>
<dbReference type="PANTHER" id="PTHR10015">
    <property type="entry name" value="HEAT SHOCK TRANSCRIPTION FACTOR"/>
    <property type="match status" value="1"/>
</dbReference>
<dbReference type="InterPro" id="IPR000232">
    <property type="entry name" value="HSF_DNA-bd"/>
</dbReference>
<comment type="subcellular location">
    <subcellularLocation>
        <location evidence="1">Nucleus</location>
    </subcellularLocation>
</comment>
<evidence type="ECO:0000256" key="5">
    <source>
        <dbReference type="SAM" id="Coils"/>
    </source>
</evidence>
<dbReference type="GO" id="GO:0043565">
    <property type="term" value="F:sequence-specific DNA binding"/>
    <property type="evidence" value="ECO:0007669"/>
    <property type="project" value="InterPro"/>
</dbReference>
<sequence length="165" mass="18933">MLEDLSIHSIVRWGPMRDCFIVNNLSEFSKTVLPRIFRHSNFASFVRQLNKYDFHKINQTEFNQAGEQTPMFRHRYFHGDRPGDLKNIKRKLIANGPALLSSQANMVVEIAQCAEDNEDMKRRIRGLESDQDAMRLELDRVGSAIALRNEQMQDLKDILGALGGG</sequence>
<evidence type="ECO:0000256" key="2">
    <source>
        <dbReference type="ARBA" id="ARBA00023125"/>
    </source>
</evidence>
<feature type="coiled-coil region" evidence="5">
    <location>
        <begin position="110"/>
        <end position="137"/>
    </location>
</feature>
<dbReference type="PANTHER" id="PTHR10015:SF361">
    <property type="entry name" value="TRANSCRIPTION FACTOR SKN7"/>
    <property type="match status" value="1"/>
</dbReference>
<accession>A0A067TZ61</accession>
<dbReference type="OrthoDB" id="60033at2759"/>
<comment type="similarity">
    <text evidence="4">Belongs to the HSF family.</text>
</comment>
<dbReference type="AlphaFoldDB" id="A0A067TZ61"/>
<dbReference type="SUPFAM" id="SSF46785">
    <property type="entry name" value="Winged helix' DNA-binding domain"/>
    <property type="match status" value="1"/>
</dbReference>
<reference evidence="8" key="1">
    <citation type="journal article" date="2014" name="Proc. Natl. Acad. Sci. U.S.A.">
        <title>Extensive sampling of basidiomycete genomes demonstrates inadequacy of the white-rot/brown-rot paradigm for wood decay fungi.</title>
        <authorList>
            <person name="Riley R."/>
            <person name="Salamov A.A."/>
            <person name="Brown D.W."/>
            <person name="Nagy L.G."/>
            <person name="Floudas D."/>
            <person name="Held B.W."/>
            <person name="Levasseur A."/>
            <person name="Lombard V."/>
            <person name="Morin E."/>
            <person name="Otillar R."/>
            <person name="Lindquist E.A."/>
            <person name="Sun H."/>
            <person name="LaButti K.M."/>
            <person name="Schmutz J."/>
            <person name="Jabbour D."/>
            <person name="Luo H."/>
            <person name="Baker S.E."/>
            <person name="Pisabarro A.G."/>
            <person name="Walton J.D."/>
            <person name="Blanchette R.A."/>
            <person name="Henrissat B."/>
            <person name="Martin F."/>
            <person name="Cullen D."/>
            <person name="Hibbett D.S."/>
            <person name="Grigoriev I.V."/>
        </authorList>
    </citation>
    <scope>NUCLEOTIDE SEQUENCE [LARGE SCALE GENOMIC DNA]</scope>
    <source>
        <strain evidence="8">CBS 339.88</strain>
    </source>
</reference>
<keyword evidence="3" id="KW-0539">Nucleus</keyword>